<dbReference type="PANTHER" id="PTHR30437">
    <property type="entry name" value="TRANSCRIPTION ELONGATION FACTOR GREA"/>
    <property type="match status" value="1"/>
</dbReference>
<reference evidence="2" key="1">
    <citation type="journal article" date="2014" name="Front. Microbiol.">
        <title>High frequency of phylogenetically diverse reductive dehalogenase-homologous genes in deep subseafloor sedimentary metagenomes.</title>
        <authorList>
            <person name="Kawai M."/>
            <person name="Futagami T."/>
            <person name="Toyoda A."/>
            <person name="Takaki Y."/>
            <person name="Nishi S."/>
            <person name="Hori S."/>
            <person name="Arai W."/>
            <person name="Tsubouchi T."/>
            <person name="Morono Y."/>
            <person name="Uchiyama I."/>
            <person name="Ito T."/>
            <person name="Fujiyama A."/>
            <person name="Inagaki F."/>
            <person name="Takami H."/>
        </authorList>
    </citation>
    <scope>NUCLEOTIDE SEQUENCE</scope>
    <source>
        <strain evidence="2">Expedition CK06-06</strain>
    </source>
</reference>
<gene>
    <name evidence="2" type="ORF">S01H1_18222</name>
</gene>
<dbReference type="GO" id="GO:0006354">
    <property type="term" value="P:DNA-templated transcription elongation"/>
    <property type="evidence" value="ECO:0007669"/>
    <property type="project" value="TreeGrafter"/>
</dbReference>
<accession>X0SS27</accession>
<name>X0SS27_9ZZZZ</name>
<feature type="domain" description="Transcription elongation factor GreA/GreB C-terminal" evidence="1">
    <location>
        <begin position="15"/>
        <end position="85"/>
    </location>
</feature>
<evidence type="ECO:0000259" key="1">
    <source>
        <dbReference type="Pfam" id="PF01272"/>
    </source>
</evidence>
<organism evidence="2">
    <name type="scientific">marine sediment metagenome</name>
    <dbReference type="NCBI Taxonomy" id="412755"/>
    <lineage>
        <taxon>unclassified sequences</taxon>
        <taxon>metagenomes</taxon>
        <taxon>ecological metagenomes</taxon>
    </lineage>
</organism>
<comment type="caution">
    <text evidence="2">The sequence shown here is derived from an EMBL/GenBank/DDBJ whole genome shotgun (WGS) entry which is preliminary data.</text>
</comment>
<dbReference type="InterPro" id="IPR001437">
    <property type="entry name" value="Tscrpt_elong_fac_GreA/B_C"/>
</dbReference>
<evidence type="ECO:0000313" key="2">
    <source>
        <dbReference type="EMBL" id="GAF78702.1"/>
    </source>
</evidence>
<dbReference type="SUPFAM" id="SSF54534">
    <property type="entry name" value="FKBP-like"/>
    <property type="match status" value="1"/>
</dbReference>
<sequence length="92" mass="9875">DDLVRARVLDAGDVPADTVGVGSRVTVKRLSDGAEIEMSFLGPWDSDVENRAYSYRAPLAQALMGKTPGQTVTLKIDGPETEYTIQHLASAL</sequence>
<dbReference type="AlphaFoldDB" id="X0SS27"/>
<dbReference type="Gene3D" id="3.10.50.30">
    <property type="entry name" value="Transcription elongation factor, GreA/GreB, C-terminal domain"/>
    <property type="match status" value="1"/>
</dbReference>
<dbReference type="GO" id="GO:0070063">
    <property type="term" value="F:RNA polymerase binding"/>
    <property type="evidence" value="ECO:0007669"/>
    <property type="project" value="InterPro"/>
</dbReference>
<proteinExistence type="predicted"/>
<dbReference type="EMBL" id="BARS01009725">
    <property type="protein sequence ID" value="GAF78702.1"/>
    <property type="molecule type" value="Genomic_DNA"/>
</dbReference>
<dbReference type="GO" id="GO:0032784">
    <property type="term" value="P:regulation of DNA-templated transcription elongation"/>
    <property type="evidence" value="ECO:0007669"/>
    <property type="project" value="InterPro"/>
</dbReference>
<protein>
    <recommendedName>
        <fullName evidence="1">Transcription elongation factor GreA/GreB C-terminal domain-containing protein</fullName>
    </recommendedName>
</protein>
<dbReference type="GO" id="GO:0003677">
    <property type="term" value="F:DNA binding"/>
    <property type="evidence" value="ECO:0007669"/>
    <property type="project" value="InterPro"/>
</dbReference>
<dbReference type="InterPro" id="IPR036953">
    <property type="entry name" value="GreA/GreB_C_sf"/>
</dbReference>
<dbReference type="PANTHER" id="PTHR30437:SF4">
    <property type="entry name" value="TRANSCRIPTION ELONGATION FACTOR GREA"/>
    <property type="match status" value="1"/>
</dbReference>
<dbReference type="Pfam" id="PF01272">
    <property type="entry name" value="GreA_GreB"/>
    <property type="match status" value="1"/>
</dbReference>
<dbReference type="InterPro" id="IPR023459">
    <property type="entry name" value="Tscrpt_elong_fac_GreA/B_fam"/>
</dbReference>
<feature type="non-terminal residue" evidence="2">
    <location>
        <position position="1"/>
    </location>
</feature>